<gene>
    <name evidence="1" type="ORF">BCR43DRAFT_249674</name>
</gene>
<accession>A0A1X2HFH3</accession>
<keyword evidence="2" id="KW-1185">Reference proteome</keyword>
<reference evidence="1 2" key="1">
    <citation type="submission" date="2016-07" db="EMBL/GenBank/DDBJ databases">
        <title>Pervasive Adenine N6-methylation of Active Genes in Fungi.</title>
        <authorList>
            <consortium name="DOE Joint Genome Institute"/>
            <person name="Mondo S.J."/>
            <person name="Dannebaum R.O."/>
            <person name="Kuo R.C."/>
            <person name="Labutti K."/>
            <person name="Haridas S."/>
            <person name="Kuo A."/>
            <person name="Salamov A."/>
            <person name="Ahrendt S.R."/>
            <person name="Lipzen A."/>
            <person name="Sullivan W."/>
            <person name="Andreopoulos W.B."/>
            <person name="Clum A."/>
            <person name="Lindquist E."/>
            <person name="Daum C."/>
            <person name="Ramamoorthy G.K."/>
            <person name="Gryganskyi A."/>
            <person name="Culley D."/>
            <person name="Magnuson J.K."/>
            <person name="James T.Y."/>
            <person name="O'Malley M.A."/>
            <person name="Stajich J.E."/>
            <person name="Spatafora J.W."/>
            <person name="Visel A."/>
            <person name="Grigoriev I.V."/>
        </authorList>
    </citation>
    <scope>NUCLEOTIDE SEQUENCE [LARGE SCALE GENOMIC DNA]</scope>
    <source>
        <strain evidence="1 2">NRRL 2496</strain>
    </source>
</reference>
<organism evidence="1 2">
    <name type="scientific">Syncephalastrum racemosum</name>
    <name type="common">Filamentous fungus</name>
    <dbReference type="NCBI Taxonomy" id="13706"/>
    <lineage>
        <taxon>Eukaryota</taxon>
        <taxon>Fungi</taxon>
        <taxon>Fungi incertae sedis</taxon>
        <taxon>Mucoromycota</taxon>
        <taxon>Mucoromycotina</taxon>
        <taxon>Mucoromycetes</taxon>
        <taxon>Mucorales</taxon>
        <taxon>Syncephalastraceae</taxon>
        <taxon>Syncephalastrum</taxon>
    </lineage>
</organism>
<sequence>MASRNPYPFLSTRNEYSRTSSTTDYDRASLELSYLSSNEEIYREWIDDLSIIDGVYYDSAEQENFDDGTNVASTAHDLTQKHTVLQHLLRSEACYTKELTSFVEILDECVHPWFTDEPQQTSQRDRLSLISAKKQDLDNLHNIWRDISLVHGAFSNDLRQRYGALHN</sequence>
<evidence type="ECO:0000313" key="2">
    <source>
        <dbReference type="Proteomes" id="UP000242180"/>
    </source>
</evidence>
<evidence type="ECO:0008006" key="3">
    <source>
        <dbReference type="Google" id="ProtNLM"/>
    </source>
</evidence>
<dbReference type="InParanoid" id="A0A1X2HFH3"/>
<comment type="caution">
    <text evidence="1">The sequence shown here is derived from an EMBL/GenBank/DDBJ whole genome shotgun (WGS) entry which is preliminary data.</text>
</comment>
<proteinExistence type="predicted"/>
<dbReference type="EMBL" id="MCGN01000004">
    <property type="protein sequence ID" value="ORY97704.1"/>
    <property type="molecule type" value="Genomic_DNA"/>
</dbReference>
<evidence type="ECO:0000313" key="1">
    <source>
        <dbReference type="EMBL" id="ORY97704.1"/>
    </source>
</evidence>
<dbReference type="AlphaFoldDB" id="A0A1X2HFH3"/>
<dbReference type="Proteomes" id="UP000242180">
    <property type="component" value="Unassembled WGS sequence"/>
</dbReference>
<protein>
    <recommendedName>
        <fullName evidence="3">DH domain-containing protein</fullName>
    </recommendedName>
</protein>
<name>A0A1X2HFH3_SYNRA</name>